<keyword evidence="5" id="KW-0732">Signal</keyword>
<feature type="chain" id="PRO_5020598949" evidence="5">
    <location>
        <begin position="19"/>
        <end position="330"/>
    </location>
</feature>
<dbReference type="Pfam" id="PF08534">
    <property type="entry name" value="Redoxin"/>
    <property type="match status" value="1"/>
</dbReference>
<dbReference type="InterPro" id="IPR050553">
    <property type="entry name" value="Thioredoxin_ResA/DsbE_sf"/>
</dbReference>
<dbReference type="PROSITE" id="PS51352">
    <property type="entry name" value="THIOREDOXIN_2"/>
    <property type="match status" value="1"/>
</dbReference>
<keyword evidence="8" id="KW-1185">Reference proteome</keyword>
<sequence length="330" mass="37705">MKKMMTLLALTFTVLTWAQEQVKFTADIRNKTADVITIKNNMGKDIQQIKANDKGIFEATFGVAEGMYFLFDGQEYASLYLKNGFDLTVKLDAKNFDETLLFSGKGALENNYLADKTRSGEQMEETFMKLTTDAEVDKFCEDQKNEGFKKLESGSYDAKFVSLSKLMLVQELMQLKKYYKENKEKAKLNGSQAPAFEYVDVNGKKVKLDDFKGKYVYIDIWATWCGPCRAEIPHLKKAEEKYHGKNLAFVSISVDVDKDFEKWKKFVADKELGGTQLFADKNWESDFMKHFGVTSIPRFLLIDPQGKVLYADANRPSDPGLIEILDNLLK</sequence>
<feature type="signal peptide" evidence="5">
    <location>
        <begin position="1"/>
        <end position="18"/>
    </location>
</feature>
<dbReference type="CDD" id="cd02966">
    <property type="entry name" value="TlpA_like_family"/>
    <property type="match status" value="1"/>
</dbReference>
<evidence type="ECO:0000256" key="1">
    <source>
        <dbReference type="ARBA" id="ARBA00004196"/>
    </source>
</evidence>
<dbReference type="PANTHER" id="PTHR42852">
    <property type="entry name" value="THIOL:DISULFIDE INTERCHANGE PROTEIN DSBE"/>
    <property type="match status" value="1"/>
</dbReference>
<keyword evidence="4" id="KW-0676">Redox-active center</keyword>
<keyword evidence="3" id="KW-1015">Disulfide bond</keyword>
<accession>A0A4Q1KEH1</accession>
<dbReference type="InterPro" id="IPR036249">
    <property type="entry name" value="Thioredoxin-like_sf"/>
</dbReference>
<evidence type="ECO:0000256" key="2">
    <source>
        <dbReference type="ARBA" id="ARBA00022748"/>
    </source>
</evidence>
<reference evidence="8" key="1">
    <citation type="submission" date="2019-01" db="EMBL/GenBank/DDBJ databases">
        <title>Cytophagaceae bacterium strain CAR-16.</title>
        <authorList>
            <person name="Chen W.-M."/>
        </authorList>
    </citation>
    <scope>NUCLEOTIDE SEQUENCE [LARGE SCALE GENOMIC DNA]</scope>
    <source>
        <strain evidence="8">WWJ-16</strain>
    </source>
</reference>
<dbReference type="SUPFAM" id="SSF52833">
    <property type="entry name" value="Thioredoxin-like"/>
    <property type="match status" value="1"/>
</dbReference>
<dbReference type="Gene3D" id="3.40.30.10">
    <property type="entry name" value="Glutaredoxin"/>
    <property type="match status" value="1"/>
</dbReference>
<gene>
    <name evidence="7" type="ORF">EQG61_03695</name>
</gene>
<evidence type="ECO:0000256" key="4">
    <source>
        <dbReference type="ARBA" id="ARBA00023284"/>
    </source>
</evidence>
<dbReference type="PANTHER" id="PTHR42852:SF6">
    <property type="entry name" value="THIOL:DISULFIDE INTERCHANGE PROTEIN DSBE"/>
    <property type="match status" value="1"/>
</dbReference>
<dbReference type="EMBL" id="SBKN01000001">
    <property type="protein sequence ID" value="RXR24713.1"/>
    <property type="molecule type" value="Genomic_DNA"/>
</dbReference>
<comment type="caution">
    <text evidence="7">The sequence shown here is derived from an EMBL/GenBank/DDBJ whole genome shotgun (WGS) entry which is preliminary data.</text>
</comment>
<dbReference type="InterPro" id="IPR013766">
    <property type="entry name" value="Thioredoxin_domain"/>
</dbReference>
<evidence type="ECO:0000313" key="8">
    <source>
        <dbReference type="Proteomes" id="UP000289857"/>
    </source>
</evidence>
<evidence type="ECO:0000259" key="6">
    <source>
        <dbReference type="PROSITE" id="PS51352"/>
    </source>
</evidence>
<dbReference type="InterPro" id="IPR013740">
    <property type="entry name" value="Redoxin"/>
</dbReference>
<organism evidence="7 8">
    <name type="scientific">Flavobacterium stagni</name>
    <dbReference type="NCBI Taxonomy" id="2506421"/>
    <lineage>
        <taxon>Bacteria</taxon>
        <taxon>Pseudomonadati</taxon>
        <taxon>Bacteroidota</taxon>
        <taxon>Flavobacteriia</taxon>
        <taxon>Flavobacteriales</taxon>
        <taxon>Flavobacteriaceae</taxon>
        <taxon>Flavobacterium</taxon>
    </lineage>
</organism>
<dbReference type="GO" id="GO:0017004">
    <property type="term" value="P:cytochrome complex assembly"/>
    <property type="evidence" value="ECO:0007669"/>
    <property type="project" value="UniProtKB-KW"/>
</dbReference>
<evidence type="ECO:0000256" key="5">
    <source>
        <dbReference type="SAM" id="SignalP"/>
    </source>
</evidence>
<evidence type="ECO:0000313" key="7">
    <source>
        <dbReference type="EMBL" id="RXR24713.1"/>
    </source>
</evidence>
<dbReference type="GO" id="GO:0030313">
    <property type="term" value="C:cell envelope"/>
    <property type="evidence" value="ECO:0007669"/>
    <property type="project" value="UniProtKB-SubCell"/>
</dbReference>
<dbReference type="Proteomes" id="UP000289857">
    <property type="component" value="Unassembled WGS sequence"/>
</dbReference>
<evidence type="ECO:0000256" key="3">
    <source>
        <dbReference type="ARBA" id="ARBA00023157"/>
    </source>
</evidence>
<dbReference type="OrthoDB" id="743079at2"/>
<keyword evidence="2" id="KW-0201">Cytochrome c-type biogenesis</keyword>
<protein>
    <submittedName>
        <fullName evidence="7">TlpA family protein disulfide reductase</fullName>
    </submittedName>
</protein>
<dbReference type="AlphaFoldDB" id="A0A4Q1KEH1"/>
<name>A0A4Q1KEH1_9FLAO</name>
<comment type="subcellular location">
    <subcellularLocation>
        <location evidence="1">Cell envelope</location>
    </subcellularLocation>
</comment>
<proteinExistence type="predicted"/>
<dbReference type="GO" id="GO:0016491">
    <property type="term" value="F:oxidoreductase activity"/>
    <property type="evidence" value="ECO:0007669"/>
    <property type="project" value="InterPro"/>
</dbReference>
<feature type="domain" description="Thioredoxin" evidence="6">
    <location>
        <begin position="187"/>
        <end position="330"/>
    </location>
</feature>